<organism evidence="4 5">
    <name type="scientific">Pelosinus propionicus DSM 13327</name>
    <dbReference type="NCBI Taxonomy" id="1123291"/>
    <lineage>
        <taxon>Bacteria</taxon>
        <taxon>Bacillati</taxon>
        <taxon>Bacillota</taxon>
        <taxon>Negativicutes</taxon>
        <taxon>Selenomonadales</taxon>
        <taxon>Sporomusaceae</taxon>
        <taxon>Pelosinus</taxon>
    </lineage>
</organism>
<name>A0A1I4Q2I2_9FIRM</name>
<feature type="transmembrane region" description="Helical" evidence="2">
    <location>
        <begin position="79"/>
        <end position="97"/>
    </location>
</feature>
<feature type="transmembrane region" description="Helical" evidence="2">
    <location>
        <begin position="277"/>
        <end position="297"/>
    </location>
</feature>
<dbReference type="GO" id="GO:0016020">
    <property type="term" value="C:membrane"/>
    <property type="evidence" value="ECO:0007669"/>
    <property type="project" value="InterPro"/>
</dbReference>
<dbReference type="PROSITE" id="PS51257">
    <property type="entry name" value="PROKAR_LIPOPROTEIN"/>
    <property type="match status" value="1"/>
</dbReference>
<proteinExistence type="inferred from homology"/>
<sequence>MTGQNKKITGILLTLLGGGFWGLSGACGQYLFEYKGATSEWLVPIRLLLAGYAMLAFFLIKDRKSTLSVWKTKKNAIDIIFYGLAGMMLCQYTYFATIENSNAGTATVIQYLSPVMIMAVVCFMEKKLPNIAELVAMACALLGVFLIATHGNINQMIISKEALFYGLNTAIAVVIYNLQPRNLMKQFSTPLLIAWAMVIGGTVLCIIFKPWIYSPIIDLEAVMALTAIILFGTIVSFCFYMQGVKLIGATHASMYASVEPVSAALLSFLWLKVSFEIVDFVGFALIILTIFILALASKGDILNAKIKQNV</sequence>
<keyword evidence="2" id="KW-1133">Transmembrane helix</keyword>
<gene>
    <name evidence="4" type="ORF">SAMN04490355_108114</name>
</gene>
<dbReference type="SUPFAM" id="SSF103481">
    <property type="entry name" value="Multidrug resistance efflux transporter EmrE"/>
    <property type="match status" value="2"/>
</dbReference>
<keyword evidence="2" id="KW-0472">Membrane</keyword>
<dbReference type="RefSeq" id="WP_090944256.1">
    <property type="nucleotide sequence ID" value="NZ_FOTS01000081.1"/>
</dbReference>
<dbReference type="InterPro" id="IPR000620">
    <property type="entry name" value="EamA_dom"/>
</dbReference>
<evidence type="ECO:0000256" key="1">
    <source>
        <dbReference type="ARBA" id="ARBA00007362"/>
    </source>
</evidence>
<comment type="similarity">
    <text evidence="1">Belongs to the EamA transporter family.</text>
</comment>
<keyword evidence="2" id="KW-0812">Transmembrane</keyword>
<evidence type="ECO:0000313" key="5">
    <source>
        <dbReference type="Proteomes" id="UP000199520"/>
    </source>
</evidence>
<dbReference type="STRING" id="1123291.SAMN04490355_108114"/>
<dbReference type="Pfam" id="PF00892">
    <property type="entry name" value="EamA"/>
    <property type="match status" value="2"/>
</dbReference>
<dbReference type="Proteomes" id="UP000199520">
    <property type="component" value="Unassembled WGS sequence"/>
</dbReference>
<feature type="transmembrane region" description="Helical" evidence="2">
    <location>
        <begin position="41"/>
        <end position="59"/>
    </location>
</feature>
<dbReference type="OrthoDB" id="9810818at2"/>
<feature type="domain" description="EamA" evidence="3">
    <location>
        <begin position="9"/>
        <end position="148"/>
    </location>
</feature>
<evidence type="ECO:0000256" key="2">
    <source>
        <dbReference type="SAM" id="Phobius"/>
    </source>
</evidence>
<dbReference type="PANTHER" id="PTHR22911:SF79">
    <property type="entry name" value="MOBA-LIKE NTP TRANSFERASE DOMAIN-CONTAINING PROTEIN"/>
    <property type="match status" value="1"/>
</dbReference>
<reference evidence="5" key="1">
    <citation type="submission" date="2016-10" db="EMBL/GenBank/DDBJ databases">
        <authorList>
            <person name="Varghese N."/>
            <person name="Submissions S."/>
        </authorList>
    </citation>
    <scope>NUCLEOTIDE SEQUENCE [LARGE SCALE GENOMIC DNA]</scope>
    <source>
        <strain evidence="5">DSM 13327</strain>
    </source>
</reference>
<feature type="domain" description="EamA" evidence="3">
    <location>
        <begin position="163"/>
        <end position="294"/>
    </location>
</feature>
<feature type="transmembrane region" description="Helical" evidence="2">
    <location>
        <begin position="162"/>
        <end position="179"/>
    </location>
</feature>
<dbReference type="InterPro" id="IPR037185">
    <property type="entry name" value="EmrE-like"/>
</dbReference>
<feature type="transmembrane region" description="Helical" evidence="2">
    <location>
        <begin position="219"/>
        <end position="240"/>
    </location>
</feature>
<dbReference type="PANTHER" id="PTHR22911">
    <property type="entry name" value="ACYL-MALONYL CONDENSING ENZYME-RELATED"/>
    <property type="match status" value="1"/>
</dbReference>
<feature type="transmembrane region" description="Helical" evidence="2">
    <location>
        <begin position="191"/>
        <end position="213"/>
    </location>
</feature>
<keyword evidence="5" id="KW-1185">Reference proteome</keyword>
<feature type="transmembrane region" description="Helical" evidence="2">
    <location>
        <begin position="103"/>
        <end position="124"/>
    </location>
</feature>
<feature type="transmembrane region" description="Helical" evidence="2">
    <location>
        <begin position="252"/>
        <end position="271"/>
    </location>
</feature>
<protein>
    <submittedName>
        <fullName evidence="4">Permease of the drug/metabolite transporter (DMT) superfamily</fullName>
    </submittedName>
</protein>
<dbReference type="EMBL" id="FOTS01000081">
    <property type="protein sequence ID" value="SFM34272.1"/>
    <property type="molecule type" value="Genomic_DNA"/>
</dbReference>
<feature type="transmembrane region" description="Helical" evidence="2">
    <location>
        <begin position="131"/>
        <end position="150"/>
    </location>
</feature>
<evidence type="ECO:0000259" key="3">
    <source>
        <dbReference type="Pfam" id="PF00892"/>
    </source>
</evidence>
<evidence type="ECO:0000313" key="4">
    <source>
        <dbReference type="EMBL" id="SFM34272.1"/>
    </source>
</evidence>
<accession>A0A1I4Q2I2</accession>
<dbReference type="AlphaFoldDB" id="A0A1I4Q2I2"/>